<name>A0A9D1KMZ2_9ACTN</name>
<dbReference type="AlphaFoldDB" id="A0A9D1KMZ2"/>
<comment type="caution">
    <text evidence="1">The sequence shown here is derived from an EMBL/GenBank/DDBJ whole genome shotgun (WGS) entry which is preliminary data.</text>
</comment>
<protein>
    <submittedName>
        <fullName evidence="1">Abi family protein</fullName>
    </submittedName>
</protein>
<sequence length="191" mass="22345">MYEWNATLASTFWESLGHVEVALRNAIDRRLAQRHRRRLRSSLWVFDDARELGRDARGHGRHNHPYLEIQEAQKRVRRNHKRVDGNQIVSELPFGFWHQMLSKQQTFLWPDLAAAFPGAPDRARATVHDRVARLRTIRNRIGHHHRIWSADVAARYDDLTDLAGYLDPDLKGYIEASSGVPTLLERYPLKR</sequence>
<evidence type="ECO:0000313" key="1">
    <source>
        <dbReference type="EMBL" id="HIT76006.1"/>
    </source>
</evidence>
<proteinExistence type="predicted"/>
<accession>A0A9D1KMZ2</accession>
<gene>
    <name evidence="1" type="ORF">IAA98_10505</name>
</gene>
<reference evidence="1" key="2">
    <citation type="journal article" date="2021" name="PeerJ">
        <title>Extensive microbial diversity within the chicken gut microbiome revealed by metagenomics and culture.</title>
        <authorList>
            <person name="Gilroy R."/>
            <person name="Ravi A."/>
            <person name="Getino M."/>
            <person name="Pursley I."/>
            <person name="Horton D.L."/>
            <person name="Alikhan N.F."/>
            <person name="Baker D."/>
            <person name="Gharbi K."/>
            <person name="Hall N."/>
            <person name="Watson M."/>
            <person name="Adriaenssens E.M."/>
            <person name="Foster-Nyarko E."/>
            <person name="Jarju S."/>
            <person name="Secka A."/>
            <person name="Antonio M."/>
            <person name="Oren A."/>
            <person name="Chaudhuri R.R."/>
            <person name="La Ragione R."/>
            <person name="Hildebrand F."/>
            <person name="Pallen M.J."/>
        </authorList>
    </citation>
    <scope>NUCLEOTIDE SEQUENCE</scope>
    <source>
        <strain evidence="1">ChiGjej1B1-24693</strain>
    </source>
</reference>
<dbReference type="Proteomes" id="UP000886842">
    <property type="component" value="Unassembled WGS sequence"/>
</dbReference>
<organism evidence="1 2">
    <name type="scientific">Candidatus Avipropionibacterium avicola</name>
    <dbReference type="NCBI Taxonomy" id="2840701"/>
    <lineage>
        <taxon>Bacteria</taxon>
        <taxon>Bacillati</taxon>
        <taxon>Actinomycetota</taxon>
        <taxon>Actinomycetes</taxon>
        <taxon>Propionibacteriales</taxon>
        <taxon>Propionibacteriaceae</taxon>
        <taxon>Propionibacteriaceae incertae sedis</taxon>
        <taxon>Candidatus Avipropionibacterium</taxon>
    </lineage>
</organism>
<reference evidence="1" key="1">
    <citation type="submission" date="2020-10" db="EMBL/GenBank/DDBJ databases">
        <authorList>
            <person name="Gilroy R."/>
        </authorList>
    </citation>
    <scope>NUCLEOTIDE SEQUENCE</scope>
    <source>
        <strain evidence="1">ChiGjej1B1-24693</strain>
    </source>
</reference>
<dbReference type="InterPro" id="IPR011664">
    <property type="entry name" value="Abi_system_AbiD/AbiF-like"/>
</dbReference>
<evidence type="ECO:0000313" key="2">
    <source>
        <dbReference type="Proteomes" id="UP000886842"/>
    </source>
</evidence>
<dbReference type="Pfam" id="PF07751">
    <property type="entry name" value="Abi_2"/>
    <property type="match status" value="1"/>
</dbReference>
<dbReference type="EMBL" id="DVLP01000310">
    <property type="protein sequence ID" value="HIT76006.1"/>
    <property type="molecule type" value="Genomic_DNA"/>
</dbReference>